<dbReference type="Pfam" id="PF05569">
    <property type="entry name" value="Peptidase_M56"/>
    <property type="match status" value="1"/>
</dbReference>
<dbReference type="PANTHER" id="PTHR34978">
    <property type="entry name" value="POSSIBLE SENSOR-TRANSDUCER PROTEIN BLAR"/>
    <property type="match status" value="1"/>
</dbReference>
<dbReference type="Pfam" id="PF13620">
    <property type="entry name" value="CarboxypepD_reg"/>
    <property type="match status" value="2"/>
</dbReference>
<evidence type="ECO:0000256" key="2">
    <source>
        <dbReference type="SAM" id="Phobius"/>
    </source>
</evidence>
<evidence type="ECO:0000259" key="3">
    <source>
        <dbReference type="Pfam" id="PF05569"/>
    </source>
</evidence>
<feature type="domain" description="Peptidase M56" evidence="3">
    <location>
        <begin position="169"/>
        <end position="362"/>
    </location>
</feature>
<feature type="transmembrane region" description="Helical" evidence="2">
    <location>
        <begin position="20"/>
        <end position="42"/>
    </location>
</feature>
<dbReference type="InterPro" id="IPR008756">
    <property type="entry name" value="Peptidase_M56"/>
</dbReference>
<gene>
    <name evidence="4" type="primary">mecR1_2</name>
    <name evidence="4" type="ORF">Enr10x_37420</name>
</gene>
<feature type="region of interest" description="Disordered" evidence="1">
    <location>
        <begin position="402"/>
        <end position="449"/>
    </location>
</feature>
<keyword evidence="5" id="KW-1185">Reference proteome</keyword>
<name>A0A517Q9U7_9PLAN</name>
<dbReference type="CDD" id="cd07341">
    <property type="entry name" value="M56_BlaR1_MecR1_like"/>
    <property type="match status" value="1"/>
</dbReference>
<evidence type="ECO:0000313" key="4">
    <source>
        <dbReference type="EMBL" id="QDT28400.1"/>
    </source>
</evidence>
<dbReference type="Proteomes" id="UP000315647">
    <property type="component" value="Chromosome"/>
</dbReference>
<keyword evidence="2" id="KW-1133">Transmembrane helix</keyword>
<evidence type="ECO:0000313" key="5">
    <source>
        <dbReference type="Proteomes" id="UP000315647"/>
    </source>
</evidence>
<organism evidence="4 5">
    <name type="scientific">Gimesia panareensis</name>
    <dbReference type="NCBI Taxonomy" id="2527978"/>
    <lineage>
        <taxon>Bacteria</taxon>
        <taxon>Pseudomonadati</taxon>
        <taxon>Planctomycetota</taxon>
        <taxon>Planctomycetia</taxon>
        <taxon>Planctomycetales</taxon>
        <taxon>Planctomycetaceae</taxon>
        <taxon>Gimesia</taxon>
    </lineage>
</organism>
<accession>A0A517Q9U7</accession>
<dbReference type="PANTHER" id="PTHR34978:SF3">
    <property type="entry name" value="SLR0241 PROTEIN"/>
    <property type="match status" value="1"/>
</dbReference>
<dbReference type="EMBL" id="CP037421">
    <property type="protein sequence ID" value="QDT28400.1"/>
    <property type="molecule type" value="Genomic_DNA"/>
</dbReference>
<dbReference type="SUPFAM" id="SSF49452">
    <property type="entry name" value="Starch-binding domain-like"/>
    <property type="match status" value="1"/>
</dbReference>
<dbReference type="Gene3D" id="2.60.40.1120">
    <property type="entry name" value="Carboxypeptidase-like, regulatory domain"/>
    <property type="match status" value="2"/>
</dbReference>
<keyword evidence="2" id="KW-0472">Membrane</keyword>
<dbReference type="InterPro" id="IPR013784">
    <property type="entry name" value="Carb-bd-like_fold"/>
</dbReference>
<protein>
    <submittedName>
        <fullName evidence="4">Methicillin resistance mecR1 protein</fullName>
    </submittedName>
</protein>
<reference evidence="4 5" key="1">
    <citation type="submission" date="2019-03" db="EMBL/GenBank/DDBJ databases">
        <title>Deep-cultivation of Planctomycetes and their phenomic and genomic characterization uncovers novel biology.</title>
        <authorList>
            <person name="Wiegand S."/>
            <person name="Jogler M."/>
            <person name="Boedeker C."/>
            <person name="Pinto D."/>
            <person name="Vollmers J."/>
            <person name="Rivas-Marin E."/>
            <person name="Kohn T."/>
            <person name="Peeters S.H."/>
            <person name="Heuer A."/>
            <person name="Rast P."/>
            <person name="Oberbeckmann S."/>
            <person name="Bunk B."/>
            <person name="Jeske O."/>
            <person name="Meyerdierks A."/>
            <person name="Storesund J.E."/>
            <person name="Kallscheuer N."/>
            <person name="Luecker S."/>
            <person name="Lage O.M."/>
            <person name="Pohl T."/>
            <person name="Merkel B.J."/>
            <person name="Hornburger P."/>
            <person name="Mueller R.-W."/>
            <person name="Bruemmer F."/>
            <person name="Labrenz M."/>
            <person name="Spormann A.M."/>
            <person name="Op den Camp H."/>
            <person name="Overmann J."/>
            <person name="Amann R."/>
            <person name="Jetten M.S.M."/>
            <person name="Mascher T."/>
            <person name="Medema M.H."/>
            <person name="Devos D.P."/>
            <person name="Kaster A.-K."/>
            <person name="Ovreas L."/>
            <person name="Rohde M."/>
            <person name="Galperin M.Y."/>
            <person name="Jogler C."/>
        </authorList>
    </citation>
    <scope>NUCLEOTIDE SEQUENCE [LARGE SCALE GENOMIC DNA]</scope>
    <source>
        <strain evidence="4 5">Enr10</strain>
    </source>
</reference>
<sequence>MAASGNDVIERLNHFGDMFWNFNSLMTLQVSVLVLVLLLLDLLLRHRVRAVTRYWLWSLVLLKLMLPVSLYSPLSAASWLSDWLPATSSVETASTGSTAETVTVSSPGALPTDSVSAGRHFISETMPEPRPLPVSIPASSPVDGPVPALPNLEVQQSATVPPLQLQPPAILLLSWLVVVTILSAFVVRRTLRVRRLTQQAELAPAELTTQMNDCARLLGLKQGAVQLKISMEAGSPAICGLWKPTIILPEHLLDKLNPVQFRQVFIHELSHWKRFDLQLNCLQTLLLILYFYNPLVWLAHVMLRRLREQAVDETVLVTLNGQSAQYSATLLDIASLTPIPDRASLQLLGILEPRKPLAQRIRRIISRPIPRSARLGLASFSLILLTGALLLPMSRLDRRLAAADEGAKPETSAVSENAKAEPETVTPGKKTPSKPAPPDKQKSPEKTSSASKYILSGRLTDPTGAPVTDAQITLLHKNGGRLRQTRTDQDGNYHFSEIYKPGEHRMMIKSERWVGIERSSECPRVDLSVNAHQVKNITLERACQLRIETVDEQGKPVSGVRVYSKSLSDTSGFSSDTVTTDRSGQVILGLKPSRDKYLIGTSSSDYAFGKLVIQLDDPGKIVTHQIVQRAGEGVIGNVLCSDGKPPVGWKINALPDWWNFGRSPSGYPITDKGDFILPHIAEGVYNVTVGVPAGGTTFRNETVLGKANLINQEQPLSLKLDYPSPASLVSLSGKLNFHGAGQPERGFWIYANSGDLTRDGSVYIRPGQTEFRIDPIQKGKYTLRIQSPGMEFKEDYKVVAPSKDLNLDVVVKGKPKLRGEVVQGDSSLTVEKFRVRAIKLRTLRGPNFVQSSRWQEVSNQGGDFTIEVNSPGVYRVEVAANGFAKMLSQEINTEENQGKPIQVKLTKGVTLTGTVKNEQGQPINGATVIPLSLSRGVMPGTLHKFVTENGAVKTVDGKFTIPHLAPGEEWLKVTHPDYDFAIVKDIDLAASPIPKVKVTLTQGGTVQGLVTDENGKPQPNVPLFFQDQSGYNGTAAREAGLLATVITDEEGRYSVSHLPNQICYVNRKEEWSSLGVVRQAVLPQNGKTSILNLGGPPKLTGRLKVNGNPLANTRILLAGENPNFGVFRAYTNTDSDGDFQFFGAGPGQRTLYYEVPHVRHRWVPVKSFELSSHDQKLGILDAQVGQLTVNCQPEAPDDMRLSLNEYDPVWTSGMQAGNLAPRTSNSAPLVFTQVTPGEYELIASRSGYPTVYQKVNVTSDNLNGKLTLSIPQGTATVQFKLDQELMKPENMMWLKLWSEDKRLLTRISPDKQGGFVAGHLPAGDYFLTQQDLRDSKKLLQFTLKQDEQKTLNLTFAQLNKPAPKPGFRVINVFTQEGVPLPGCHLQLQSSTGTISRHSQQNERQHFVGDPGTYDLTASYPGFQTLHRKVKLITSDDSGDYPDDLTLNLLLKPTEQ</sequence>
<feature type="transmembrane region" description="Helical" evidence="2">
    <location>
        <begin position="169"/>
        <end position="187"/>
    </location>
</feature>
<proteinExistence type="predicted"/>
<dbReference type="SUPFAM" id="SSF49464">
    <property type="entry name" value="Carboxypeptidase regulatory domain-like"/>
    <property type="match status" value="4"/>
</dbReference>
<dbReference type="InterPro" id="IPR052173">
    <property type="entry name" value="Beta-lactam_resp_regulator"/>
</dbReference>
<feature type="transmembrane region" description="Helical" evidence="2">
    <location>
        <begin position="54"/>
        <end position="74"/>
    </location>
</feature>
<dbReference type="InterPro" id="IPR008969">
    <property type="entry name" value="CarboxyPept-like_regulatory"/>
</dbReference>
<dbReference type="GO" id="GO:0030246">
    <property type="term" value="F:carbohydrate binding"/>
    <property type="evidence" value="ECO:0007669"/>
    <property type="project" value="InterPro"/>
</dbReference>
<evidence type="ECO:0000256" key="1">
    <source>
        <dbReference type="SAM" id="MobiDB-lite"/>
    </source>
</evidence>
<dbReference type="RefSeq" id="WP_145450912.1">
    <property type="nucleotide sequence ID" value="NZ_CP037421.1"/>
</dbReference>
<keyword evidence="2" id="KW-0812">Transmembrane</keyword>